<gene>
    <name evidence="2" type="primary">ORF129078</name>
    <name evidence="1" type="synonym">ORF129075</name>
    <name evidence="3" type="synonym">ORF129083</name>
</gene>
<dbReference type="AlphaFoldDB" id="A0A0B7ALV3"/>
<evidence type="ECO:0000313" key="1">
    <source>
        <dbReference type="EMBL" id="CEK81998.1"/>
    </source>
</evidence>
<evidence type="ECO:0000313" key="2">
    <source>
        <dbReference type="EMBL" id="CEK81999.1"/>
    </source>
</evidence>
<proteinExistence type="predicted"/>
<sequence>MKTFISYIFGCYHCSFQSNLKLAAQVPDVENLAYSMHHLVSSAPTIAKTTNNL</sequence>
<dbReference type="EMBL" id="HACG01035134">
    <property type="protein sequence ID" value="CEK81999.1"/>
    <property type="molecule type" value="Transcribed_RNA"/>
</dbReference>
<dbReference type="EMBL" id="HACG01035133">
    <property type="protein sequence ID" value="CEK81998.1"/>
    <property type="molecule type" value="Transcribed_RNA"/>
</dbReference>
<protein>
    <submittedName>
        <fullName evidence="2">Uncharacterized protein</fullName>
    </submittedName>
</protein>
<reference evidence="2" key="1">
    <citation type="submission" date="2014-12" db="EMBL/GenBank/DDBJ databases">
        <title>Insight into the proteome of Arion vulgaris.</title>
        <authorList>
            <person name="Aradska J."/>
            <person name="Bulat T."/>
            <person name="Smidak R."/>
            <person name="Sarate P."/>
            <person name="Gangsoo J."/>
            <person name="Sialana F."/>
            <person name="Bilban M."/>
            <person name="Lubec G."/>
        </authorList>
    </citation>
    <scope>NUCLEOTIDE SEQUENCE</scope>
    <source>
        <tissue evidence="2">Skin</tissue>
    </source>
</reference>
<organism evidence="2">
    <name type="scientific">Arion vulgaris</name>
    <dbReference type="NCBI Taxonomy" id="1028688"/>
    <lineage>
        <taxon>Eukaryota</taxon>
        <taxon>Metazoa</taxon>
        <taxon>Spiralia</taxon>
        <taxon>Lophotrochozoa</taxon>
        <taxon>Mollusca</taxon>
        <taxon>Gastropoda</taxon>
        <taxon>Heterobranchia</taxon>
        <taxon>Euthyneura</taxon>
        <taxon>Panpulmonata</taxon>
        <taxon>Eupulmonata</taxon>
        <taxon>Stylommatophora</taxon>
        <taxon>Helicina</taxon>
        <taxon>Arionoidea</taxon>
        <taxon>Arionidae</taxon>
        <taxon>Arion</taxon>
    </lineage>
</organism>
<name>A0A0B7ALV3_9EUPU</name>
<accession>A0A0B7ALV3</accession>
<dbReference type="EMBL" id="HACG01035135">
    <property type="protein sequence ID" value="CEK82000.1"/>
    <property type="molecule type" value="Transcribed_RNA"/>
</dbReference>
<evidence type="ECO:0000313" key="3">
    <source>
        <dbReference type="EMBL" id="CEK82000.1"/>
    </source>
</evidence>